<dbReference type="OrthoDB" id="2287686at2"/>
<dbReference type="RefSeq" id="WP_123780502.1">
    <property type="nucleotide sequence ID" value="NZ_RKMG01000020.1"/>
</dbReference>
<keyword evidence="1" id="KW-0472">Membrane</keyword>
<reference evidence="2 3" key="1">
    <citation type="submission" date="2018-11" db="EMBL/GenBank/DDBJ databases">
        <title>Aerococcus sp. SJQ22, whole genome shotgun sequence.</title>
        <authorList>
            <person name="Sun L."/>
            <person name="Gao X."/>
            <person name="Chen W."/>
            <person name="Huang K."/>
        </authorList>
    </citation>
    <scope>NUCLEOTIDE SEQUENCE [LARGE SCALE GENOMIC DNA]</scope>
    <source>
        <strain evidence="2 3">SJQ22</strain>
    </source>
</reference>
<evidence type="ECO:0000313" key="3">
    <source>
        <dbReference type="Proteomes" id="UP000273977"/>
    </source>
</evidence>
<gene>
    <name evidence="2" type="ORF">EF384_06680</name>
</gene>
<sequence length="282" mass="31627">MYVLRDLFPVNYFKSIWTPSKIWGNRHELKWWQMLIVVLFLNGLMTIPVTINYANMTNFPVTDYYPQSMHLVDQNVAENLAQLRYANGEMLVDSPQTIESDQGLVAIGASDDDVAKILASGETALVFQENQYMLVEPGAPTATVLYTKDFDLSGLDATGIQASLSQEWLDQNRVLVVLIFSTVISAILLAMSLFLVGVAALMFYMTKGSPLTSIETFKESVNLILNAMTLPTVIAMVYGLYQFDVAMMATVQTAGLVSMLLLVMWKTRFRDGRLDEYRLLEA</sequence>
<feature type="transmembrane region" description="Helical" evidence="1">
    <location>
        <begin position="247"/>
        <end position="265"/>
    </location>
</feature>
<dbReference type="Pfam" id="PF06691">
    <property type="entry name" value="DUF1189"/>
    <property type="match status" value="1"/>
</dbReference>
<keyword evidence="3" id="KW-1185">Reference proteome</keyword>
<feature type="transmembrane region" description="Helical" evidence="1">
    <location>
        <begin position="174"/>
        <end position="203"/>
    </location>
</feature>
<name>A0A3N4GL06_9LACT</name>
<organism evidence="2 3">
    <name type="scientific">Aerococcus agrisoli</name>
    <dbReference type="NCBI Taxonomy" id="2487350"/>
    <lineage>
        <taxon>Bacteria</taxon>
        <taxon>Bacillati</taxon>
        <taxon>Bacillota</taxon>
        <taxon>Bacilli</taxon>
        <taxon>Lactobacillales</taxon>
        <taxon>Aerococcaceae</taxon>
        <taxon>Aerococcus</taxon>
    </lineage>
</organism>
<dbReference type="InterPro" id="IPR009574">
    <property type="entry name" value="DUF1189"/>
</dbReference>
<comment type="caution">
    <text evidence="2">The sequence shown here is derived from an EMBL/GenBank/DDBJ whole genome shotgun (WGS) entry which is preliminary data.</text>
</comment>
<accession>A0A3N4GL06</accession>
<evidence type="ECO:0000256" key="1">
    <source>
        <dbReference type="SAM" id="Phobius"/>
    </source>
</evidence>
<dbReference type="AlphaFoldDB" id="A0A3N4GL06"/>
<keyword evidence="1" id="KW-0812">Transmembrane</keyword>
<keyword evidence="1" id="KW-1133">Transmembrane helix</keyword>
<dbReference type="Proteomes" id="UP000273977">
    <property type="component" value="Unassembled WGS sequence"/>
</dbReference>
<evidence type="ECO:0000313" key="2">
    <source>
        <dbReference type="EMBL" id="RPA59360.1"/>
    </source>
</evidence>
<protein>
    <submittedName>
        <fullName evidence="2">DUF1189 domain-containing protein</fullName>
    </submittedName>
</protein>
<dbReference type="EMBL" id="RKMG01000020">
    <property type="protein sequence ID" value="RPA59360.1"/>
    <property type="molecule type" value="Genomic_DNA"/>
</dbReference>
<feature type="transmembrane region" description="Helical" evidence="1">
    <location>
        <begin position="31"/>
        <end position="51"/>
    </location>
</feature>
<proteinExistence type="predicted"/>